<dbReference type="SUPFAM" id="SSF47413">
    <property type="entry name" value="lambda repressor-like DNA-binding domains"/>
    <property type="match status" value="1"/>
</dbReference>
<evidence type="ECO:0000313" key="7">
    <source>
        <dbReference type="EMBL" id="PNS08218.1"/>
    </source>
</evidence>
<dbReference type="RefSeq" id="WP_103075829.1">
    <property type="nucleotide sequence ID" value="NZ_NPZB01000002.1"/>
</dbReference>
<comment type="caution">
    <text evidence="7">The sequence shown here is derived from an EMBL/GenBank/DDBJ whole genome shotgun (WGS) entry which is preliminary data.</text>
</comment>
<feature type="domain" description="HTH lacI-type" evidence="6">
    <location>
        <begin position="3"/>
        <end position="57"/>
    </location>
</feature>
<reference evidence="7 8" key="1">
    <citation type="submission" date="2017-08" db="EMBL/GenBank/DDBJ databases">
        <title>Lysobacter sylvestris genome.</title>
        <authorList>
            <person name="Zhang D.-C."/>
            <person name="Albuquerque L."/>
            <person name="Franca L."/>
            <person name="Froufe H.J.C."/>
            <person name="Barroso C."/>
            <person name="Egas C."/>
            <person name="Da Costa M."/>
            <person name="Margesin R."/>
        </authorList>
    </citation>
    <scope>NUCLEOTIDE SEQUENCE [LARGE SCALE GENOMIC DNA]</scope>
    <source>
        <strain evidence="7 8">AM20-91</strain>
    </source>
</reference>
<dbReference type="InterPro" id="IPR046335">
    <property type="entry name" value="LacI/GalR-like_sensor"/>
</dbReference>
<proteinExistence type="predicted"/>
<dbReference type="OrthoDB" id="9798934at2"/>
<protein>
    <submittedName>
        <fullName evidence="7">Transcriptional regulator</fullName>
    </submittedName>
</protein>
<keyword evidence="2" id="KW-0805">Transcription regulation</keyword>
<dbReference type="GO" id="GO:0000976">
    <property type="term" value="F:transcription cis-regulatory region binding"/>
    <property type="evidence" value="ECO:0007669"/>
    <property type="project" value="TreeGrafter"/>
</dbReference>
<dbReference type="PROSITE" id="PS00356">
    <property type="entry name" value="HTH_LACI_1"/>
    <property type="match status" value="1"/>
</dbReference>
<evidence type="ECO:0000256" key="1">
    <source>
        <dbReference type="ARBA" id="ARBA00022491"/>
    </source>
</evidence>
<evidence type="ECO:0000256" key="2">
    <source>
        <dbReference type="ARBA" id="ARBA00023015"/>
    </source>
</evidence>
<dbReference type="Pfam" id="PF00356">
    <property type="entry name" value="LacI"/>
    <property type="match status" value="1"/>
</dbReference>
<evidence type="ECO:0000256" key="4">
    <source>
        <dbReference type="ARBA" id="ARBA00023163"/>
    </source>
</evidence>
<dbReference type="SMART" id="SM00354">
    <property type="entry name" value="HTH_LACI"/>
    <property type="match status" value="1"/>
</dbReference>
<dbReference type="AlphaFoldDB" id="A0A2K1PZK0"/>
<dbReference type="EMBL" id="NPZB01000002">
    <property type="protein sequence ID" value="PNS08218.1"/>
    <property type="molecule type" value="Genomic_DNA"/>
</dbReference>
<organism evidence="7 8">
    <name type="scientific">Solilutibacter silvestris</name>
    <dbReference type="NCBI Taxonomy" id="1645665"/>
    <lineage>
        <taxon>Bacteria</taxon>
        <taxon>Pseudomonadati</taxon>
        <taxon>Pseudomonadota</taxon>
        <taxon>Gammaproteobacteria</taxon>
        <taxon>Lysobacterales</taxon>
        <taxon>Lysobacteraceae</taxon>
        <taxon>Solilutibacter</taxon>
    </lineage>
</organism>
<evidence type="ECO:0000313" key="8">
    <source>
        <dbReference type="Proteomes" id="UP000236220"/>
    </source>
</evidence>
<dbReference type="InterPro" id="IPR000843">
    <property type="entry name" value="HTH_LacI"/>
</dbReference>
<dbReference type="SUPFAM" id="SSF53822">
    <property type="entry name" value="Periplasmic binding protein-like I"/>
    <property type="match status" value="1"/>
</dbReference>
<feature type="region of interest" description="Disordered" evidence="5">
    <location>
        <begin position="323"/>
        <end position="345"/>
    </location>
</feature>
<dbReference type="Gene3D" id="3.40.50.2300">
    <property type="match status" value="2"/>
</dbReference>
<gene>
    <name evidence="7" type="ORF">Lysil_2394</name>
</gene>
<dbReference type="InterPro" id="IPR010982">
    <property type="entry name" value="Lambda_DNA-bd_dom_sf"/>
</dbReference>
<dbReference type="GO" id="GO:0003700">
    <property type="term" value="F:DNA-binding transcription factor activity"/>
    <property type="evidence" value="ECO:0007669"/>
    <property type="project" value="TreeGrafter"/>
</dbReference>
<sequence>MAVTIKDIAVLAKVSVATVSRALNGQDSVTEEARAKVLAAAAELRYQPHHAARSLSSRRTHTVGVVLPDFEGEFFSELIHGIEREARLQGHQLLVSCSHTDPDLQRQVLQAMRGRVDGLLIMSPQVDSGAQLLENLFPGIPTVLINSHLPACAELPTVNVDNHAGARAIVEHLLECGYRRIAFIAGPEDNFEARERLRAYVDALRELSPSLTPWVLPGDFTVTRGHEAGEFLAGLAERPDAVFAANDQMALGCLFALARKGVHVPDDIALAGFDDIPLAACTWPRLTTAGTDIVELGARAVRRLLAADGAHAELVTPKLIVRESTRDTRHNASPPIHSALQQPAT</sequence>
<dbReference type="PROSITE" id="PS50932">
    <property type="entry name" value="HTH_LACI_2"/>
    <property type="match status" value="1"/>
</dbReference>
<keyword evidence="4" id="KW-0804">Transcription</keyword>
<keyword evidence="8" id="KW-1185">Reference proteome</keyword>
<dbReference type="InterPro" id="IPR028082">
    <property type="entry name" value="Peripla_BP_I"/>
</dbReference>
<dbReference type="Proteomes" id="UP000236220">
    <property type="component" value="Unassembled WGS sequence"/>
</dbReference>
<accession>A0A2K1PZK0</accession>
<dbReference type="PANTHER" id="PTHR30146:SF151">
    <property type="entry name" value="HTH-TYPE TRANSCRIPTIONAL REPRESSOR CYTR"/>
    <property type="match status" value="1"/>
</dbReference>
<evidence type="ECO:0000259" key="6">
    <source>
        <dbReference type="PROSITE" id="PS50932"/>
    </source>
</evidence>
<dbReference type="PANTHER" id="PTHR30146">
    <property type="entry name" value="LACI-RELATED TRANSCRIPTIONAL REPRESSOR"/>
    <property type="match status" value="1"/>
</dbReference>
<evidence type="ECO:0000256" key="5">
    <source>
        <dbReference type="SAM" id="MobiDB-lite"/>
    </source>
</evidence>
<dbReference type="Pfam" id="PF13377">
    <property type="entry name" value="Peripla_BP_3"/>
    <property type="match status" value="1"/>
</dbReference>
<dbReference type="CDD" id="cd01392">
    <property type="entry name" value="HTH_LacI"/>
    <property type="match status" value="1"/>
</dbReference>
<dbReference type="Gene3D" id="1.10.260.40">
    <property type="entry name" value="lambda repressor-like DNA-binding domains"/>
    <property type="match status" value="1"/>
</dbReference>
<keyword evidence="1" id="KW-0678">Repressor</keyword>
<name>A0A2K1PZK0_9GAMM</name>
<dbReference type="CDD" id="cd06267">
    <property type="entry name" value="PBP1_LacI_sugar_binding-like"/>
    <property type="match status" value="1"/>
</dbReference>
<evidence type="ECO:0000256" key="3">
    <source>
        <dbReference type="ARBA" id="ARBA00023125"/>
    </source>
</evidence>
<keyword evidence="3" id="KW-0238">DNA-binding</keyword>